<accession>A0A9P7F5I7</accession>
<evidence type="ECO:0000313" key="2">
    <source>
        <dbReference type="Proteomes" id="UP000823399"/>
    </source>
</evidence>
<dbReference type="RefSeq" id="XP_041291826.1">
    <property type="nucleotide sequence ID" value="XM_041433807.1"/>
</dbReference>
<proteinExistence type="predicted"/>
<sequence>MVCSVDHANSSALVGIQDNRKRIGITLHYQTYHAVNNRKWQIHYFAPIPVNHQVVVDVLWPYSAFKVAVVTIISKRTSDTCKFKWFRLLFEKIGRVVESRVPVKLKARGPLKQGHQWRNCWWRLDFIIMGFWLWYKNMTFGYSENWTETVQLRQKVFRRQITESPSEWRTGVVRLGDPIHIIRDITEKTAQQAKVLGSHRSMHSRFTKRVMGKNSPYVEDTDLWKESFGRFTITKVGVVTAQTDIQMHERQDTGDVRLIRGGAKKRTSGV</sequence>
<dbReference type="GeneID" id="64696066"/>
<dbReference type="AlphaFoldDB" id="A0A9P7F5I7"/>
<dbReference type="Proteomes" id="UP000823399">
    <property type="component" value="Unassembled WGS sequence"/>
</dbReference>
<reference evidence="1" key="1">
    <citation type="journal article" date="2020" name="New Phytol.">
        <title>Comparative genomics reveals dynamic genome evolution in host specialist ectomycorrhizal fungi.</title>
        <authorList>
            <person name="Lofgren L.A."/>
            <person name="Nguyen N.H."/>
            <person name="Vilgalys R."/>
            <person name="Ruytinx J."/>
            <person name="Liao H.L."/>
            <person name="Branco S."/>
            <person name="Kuo A."/>
            <person name="LaButti K."/>
            <person name="Lipzen A."/>
            <person name="Andreopoulos W."/>
            <person name="Pangilinan J."/>
            <person name="Riley R."/>
            <person name="Hundley H."/>
            <person name="Na H."/>
            <person name="Barry K."/>
            <person name="Grigoriev I.V."/>
            <person name="Stajich J.E."/>
            <person name="Kennedy P.G."/>
        </authorList>
    </citation>
    <scope>NUCLEOTIDE SEQUENCE</scope>
    <source>
        <strain evidence="1">FC423</strain>
    </source>
</reference>
<name>A0A9P7F5I7_9AGAM</name>
<gene>
    <name evidence="1" type="ORF">F5147DRAFT_653755</name>
</gene>
<organism evidence="1 2">
    <name type="scientific">Suillus discolor</name>
    <dbReference type="NCBI Taxonomy" id="1912936"/>
    <lineage>
        <taxon>Eukaryota</taxon>
        <taxon>Fungi</taxon>
        <taxon>Dikarya</taxon>
        <taxon>Basidiomycota</taxon>
        <taxon>Agaricomycotina</taxon>
        <taxon>Agaricomycetes</taxon>
        <taxon>Agaricomycetidae</taxon>
        <taxon>Boletales</taxon>
        <taxon>Suillineae</taxon>
        <taxon>Suillaceae</taxon>
        <taxon>Suillus</taxon>
    </lineage>
</organism>
<keyword evidence="2" id="KW-1185">Reference proteome</keyword>
<protein>
    <submittedName>
        <fullName evidence="1">Uncharacterized protein</fullName>
    </submittedName>
</protein>
<dbReference type="EMBL" id="JABBWM010000034">
    <property type="protein sequence ID" value="KAG2106798.1"/>
    <property type="molecule type" value="Genomic_DNA"/>
</dbReference>
<comment type="caution">
    <text evidence="1">The sequence shown here is derived from an EMBL/GenBank/DDBJ whole genome shotgun (WGS) entry which is preliminary data.</text>
</comment>
<evidence type="ECO:0000313" key="1">
    <source>
        <dbReference type="EMBL" id="KAG2106798.1"/>
    </source>
</evidence>